<dbReference type="GeneID" id="29116041"/>
<gene>
    <name evidence="1" type="ORF">CC77DRAFT_172196</name>
</gene>
<organism evidence="1 2">
    <name type="scientific">Alternaria alternata</name>
    <name type="common">Alternaria rot fungus</name>
    <name type="synonym">Torula alternata</name>
    <dbReference type="NCBI Taxonomy" id="5599"/>
    <lineage>
        <taxon>Eukaryota</taxon>
        <taxon>Fungi</taxon>
        <taxon>Dikarya</taxon>
        <taxon>Ascomycota</taxon>
        <taxon>Pezizomycotina</taxon>
        <taxon>Dothideomycetes</taxon>
        <taxon>Pleosporomycetidae</taxon>
        <taxon>Pleosporales</taxon>
        <taxon>Pleosporineae</taxon>
        <taxon>Pleosporaceae</taxon>
        <taxon>Alternaria</taxon>
        <taxon>Alternaria sect. Alternaria</taxon>
        <taxon>Alternaria alternata complex</taxon>
    </lineage>
</organism>
<dbReference type="EMBL" id="KV441482">
    <property type="protein sequence ID" value="OAG18793.1"/>
    <property type="molecule type" value="Genomic_DNA"/>
</dbReference>
<evidence type="ECO:0000313" key="1">
    <source>
        <dbReference type="EMBL" id="OAG18793.1"/>
    </source>
</evidence>
<sequence>MSCAAKQPPNSFDWTRRNCEVQKLENSLPRFLASVRCVLSQPARAAVVPLGATLPRITDQRQTIAEGFHTRLFPPQLLSLLHSRTSPCTIAPPPAQSHLPSAHSLRVLQQLSSCLKCFIAQLLKSAYRFRPPSGIAHNKMVPATIRHAPWLGIKVSHWPTTSGATAIPWSLSPSCCRCSR</sequence>
<dbReference type="Proteomes" id="UP000077248">
    <property type="component" value="Unassembled WGS sequence"/>
</dbReference>
<name>A0A177DG99_ALTAL</name>
<dbReference type="KEGG" id="aalt:CC77DRAFT_172196"/>
<dbReference type="AlphaFoldDB" id="A0A177DG99"/>
<accession>A0A177DG99</accession>
<dbReference type="VEuPathDB" id="FungiDB:CC77DRAFT_172196"/>
<keyword evidence="2" id="KW-1185">Reference proteome</keyword>
<dbReference type="RefSeq" id="XP_018384214.1">
    <property type="nucleotide sequence ID" value="XM_018530447.1"/>
</dbReference>
<proteinExistence type="predicted"/>
<protein>
    <submittedName>
        <fullName evidence="1">Uncharacterized protein</fullName>
    </submittedName>
</protein>
<reference evidence="1 2" key="1">
    <citation type="submission" date="2016-05" db="EMBL/GenBank/DDBJ databases">
        <title>Comparative analysis of secretome profiles of manganese(II)-oxidizing ascomycete fungi.</title>
        <authorList>
            <consortium name="DOE Joint Genome Institute"/>
            <person name="Zeiner C.A."/>
            <person name="Purvine S.O."/>
            <person name="Zink E.M."/>
            <person name="Wu S."/>
            <person name="Pasa-Tolic L."/>
            <person name="Chaput D.L."/>
            <person name="Haridas S."/>
            <person name="Grigoriev I.V."/>
            <person name="Santelli C.M."/>
            <person name="Hansel C.M."/>
        </authorList>
    </citation>
    <scope>NUCLEOTIDE SEQUENCE [LARGE SCALE GENOMIC DNA]</scope>
    <source>
        <strain evidence="1 2">SRC1lrK2f</strain>
    </source>
</reference>
<evidence type="ECO:0000313" key="2">
    <source>
        <dbReference type="Proteomes" id="UP000077248"/>
    </source>
</evidence>